<keyword evidence="1" id="KW-0732">Signal</keyword>
<protein>
    <submittedName>
        <fullName evidence="2">Uncharacterized protein</fullName>
    </submittedName>
</protein>
<reference evidence="2 3" key="1">
    <citation type="journal article" date="2015" name="Genome Announc.">
        <title>Draft Genome Sequence of Cyanobacterium Hassallia byssoidea Strain VB512170, Isolated from Monuments in India.</title>
        <authorList>
            <person name="Singh D."/>
            <person name="Chandrababunaidu M.M."/>
            <person name="Panda A."/>
            <person name="Sen D."/>
            <person name="Bhattacharyya S."/>
            <person name="Adhikary S.P."/>
            <person name="Tripathy S."/>
        </authorList>
    </citation>
    <scope>NUCLEOTIDE SEQUENCE [LARGE SCALE GENOMIC DNA]</scope>
    <source>
        <strain evidence="2 3">VB512170</strain>
    </source>
</reference>
<dbReference type="AlphaFoldDB" id="A0A846HI94"/>
<dbReference type="RefSeq" id="WP_039737256.1">
    <property type="nucleotide sequence ID" value="NZ_JTCM02000152.1"/>
</dbReference>
<accession>A0A846HI94</accession>
<proteinExistence type="predicted"/>
<feature type="chain" id="PRO_5032758732" evidence="1">
    <location>
        <begin position="21"/>
        <end position="143"/>
    </location>
</feature>
<dbReference type="EMBL" id="JTCM02000152">
    <property type="protein sequence ID" value="NEU77085.1"/>
    <property type="molecule type" value="Genomic_DNA"/>
</dbReference>
<evidence type="ECO:0000256" key="1">
    <source>
        <dbReference type="SAM" id="SignalP"/>
    </source>
</evidence>
<sequence>MNFKKLAHRFALLLVPVAISSTVLLPVRANAQKKVLDDLVLFQISSSVCKNYVTIKPKNEACNLLTVSGMFTLNSSKLDPTGVDIKNNSQREAYFKKAADVLSKDKSFMDFLRDASSHLTREEARDILQNITIAYWVLKNKGI</sequence>
<comment type="caution">
    <text evidence="2">The sequence shown here is derived from an EMBL/GenBank/DDBJ whole genome shotgun (WGS) entry which is preliminary data.</text>
</comment>
<name>A0A846HI94_9CYAN</name>
<evidence type="ECO:0000313" key="2">
    <source>
        <dbReference type="EMBL" id="NEU77085.1"/>
    </source>
</evidence>
<gene>
    <name evidence="2" type="ORF">PI95_032445</name>
</gene>
<keyword evidence="3" id="KW-1185">Reference proteome</keyword>
<organism evidence="2 3">
    <name type="scientific">Hassallia byssoidea VB512170</name>
    <dbReference type="NCBI Taxonomy" id="1304833"/>
    <lineage>
        <taxon>Bacteria</taxon>
        <taxon>Bacillati</taxon>
        <taxon>Cyanobacteriota</taxon>
        <taxon>Cyanophyceae</taxon>
        <taxon>Nostocales</taxon>
        <taxon>Tolypothrichaceae</taxon>
        <taxon>Hassallia</taxon>
    </lineage>
</organism>
<dbReference type="Proteomes" id="UP000031549">
    <property type="component" value="Unassembled WGS sequence"/>
</dbReference>
<feature type="signal peptide" evidence="1">
    <location>
        <begin position="1"/>
        <end position="20"/>
    </location>
</feature>
<evidence type="ECO:0000313" key="3">
    <source>
        <dbReference type="Proteomes" id="UP000031549"/>
    </source>
</evidence>